<feature type="signal peptide" evidence="2">
    <location>
        <begin position="1"/>
        <end position="23"/>
    </location>
</feature>
<keyword evidence="2" id="KW-0732">Signal</keyword>
<protein>
    <submittedName>
        <fullName evidence="3">Sensor domain-containing protein</fullName>
    </submittedName>
</protein>
<sequence>MTGSARRRSVAALAACTSLALLTGCGSGTSGTDENGDSTTAATTPPAPPRVDLAPFEGVPAPTVPAGATPITDNAFLAGRLLTIADLPAGWTGYDLPPLDPSSPGASAEDRSSTDPADCGAVLAPIATAVPGGVSAASVTYGGPDFSSLDQDAASYDGDGAARAFASIQDTLARCGEFSGTDADGVRVDYRVGASTLFTGAYATAPGDATVAARLQVTSDGVELTTDAVITLVGASVTQTVATGLEPVDPQLVRALATTAADRLR</sequence>
<dbReference type="EMBL" id="JABUBU010000004">
    <property type="protein sequence ID" value="MBY6366726.1"/>
    <property type="molecule type" value="Genomic_DNA"/>
</dbReference>
<evidence type="ECO:0000313" key="4">
    <source>
        <dbReference type="Proteomes" id="UP000825228"/>
    </source>
</evidence>
<name>A0ABS7P6B5_9NOCA</name>
<keyword evidence="4" id="KW-1185">Reference proteome</keyword>
<evidence type="ECO:0000313" key="3">
    <source>
        <dbReference type="EMBL" id="MBY6366726.1"/>
    </source>
</evidence>
<feature type="region of interest" description="Disordered" evidence="1">
    <location>
        <begin position="95"/>
        <end position="119"/>
    </location>
</feature>
<reference evidence="3 4" key="1">
    <citation type="submission" date="2020-06" db="EMBL/GenBank/DDBJ databases">
        <title>Taxonomy, biology and ecology of Rhodococcus bacteria occurring in California pistachio and other woody hosts as revealed by genome sequence analyses.</title>
        <authorList>
            <person name="Gai Y."/>
            <person name="Riely B."/>
        </authorList>
    </citation>
    <scope>NUCLEOTIDE SEQUENCE [LARGE SCALE GENOMIC DNA]</scope>
    <source>
        <strain evidence="3 4">BP-281</strain>
    </source>
</reference>
<feature type="region of interest" description="Disordered" evidence="1">
    <location>
        <begin position="28"/>
        <end position="49"/>
    </location>
</feature>
<comment type="caution">
    <text evidence="3">The sequence shown here is derived from an EMBL/GenBank/DDBJ whole genome shotgun (WGS) entry which is preliminary data.</text>
</comment>
<proteinExistence type="predicted"/>
<dbReference type="RefSeq" id="WP_222684050.1">
    <property type="nucleotide sequence ID" value="NZ_JABUBT010000038.1"/>
</dbReference>
<evidence type="ECO:0000256" key="1">
    <source>
        <dbReference type="SAM" id="MobiDB-lite"/>
    </source>
</evidence>
<gene>
    <name evidence="3" type="ORF">HQ603_08165</name>
</gene>
<evidence type="ECO:0000256" key="2">
    <source>
        <dbReference type="SAM" id="SignalP"/>
    </source>
</evidence>
<feature type="chain" id="PRO_5047054661" evidence="2">
    <location>
        <begin position="24"/>
        <end position="265"/>
    </location>
</feature>
<dbReference type="PROSITE" id="PS51257">
    <property type="entry name" value="PROKAR_LIPOPROTEIN"/>
    <property type="match status" value="1"/>
</dbReference>
<dbReference type="Proteomes" id="UP000825228">
    <property type="component" value="Unassembled WGS sequence"/>
</dbReference>
<accession>A0ABS7P6B5</accession>
<organism evidence="3 4">
    <name type="scientific">Rhodococcoides corynebacterioides</name>
    <dbReference type="NCBI Taxonomy" id="53972"/>
    <lineage>
        <taxon>Bacteria</taxon>
        <taxon>Bacillati</taxon>
        <taxon>Actinomycetota</taxon>
        <taxon>Actinomycetes</taxon>
        <taxon>Mycobacteriales</taxon>
        <taxon>Nocardiaceae</taxon>
        <taxon>Rhodococcoides</taxon>
    </lineage>
</organism>